<dbReference type="PANTHER" id="PTHR22930:SF289">
    <property type="entry name" value="DDE TNP4 DOMAIN-CONTAINING PROTEIN-RELATED"/>
    <property type="match status" value="1"/>
</dbReference>
<evidence type="ECO:0000256" key="1">
    <source>
        <dbReference type="ARBA" id="ARBA00001968"/>
    </source>
</evidence>
<evidence type="ECO:0000256" key="5">
    <source>
        <dbReference type="ARBA" id="ARBA00022723"/>
    </source>
</evidence>
<name>A0AAU9UMG3_EUPED</name>
<reference evidence="10" key="1">
    <citation type="submission" date="2022-03" db="EMBL/GenBank/DDBJ databases">
        <authorList>
            <person name="Tunstrom K."/>
        </authorList>
    </citation>
    <scope>NUCLEOTIDE SEQUENCE</scope>
</reference>
<evidence type="ECO:0000256" key="2">
    <source>
        <dbReference type="ARBA" id="ARBA00004123"/>
    </source>
</evidence>
<evidence type="ECO:0000259" key="9">
    <source>
        <dbReference type="Pfam" id="PF13359"/>
    </source>
</evidence>
<comment type="caution">
    <text evidence="10">The sequence shown here is derived from an EMBL/GenBank/DDBJ whole genome shotgun (WGS) entry which is preliminary data.</text>
</comment>
<feature type="domain" description="DDE Tnp4" evidence="9">
    <location>
        <begin position="8"/>
        <end position="117"/>
    </location>
</feature>
<comment type="similarity">
    <text evidence="3">Belongs to the HARBI1 family.</text>
</comment>
<feature type="compositionally biased region" description="Acidic residues" evidence="8">
    <location>
        <begin position="519"/>
        <end position="543"/>
    </location>
</feature>
<evidence type="ECO:0000313" key="10">
    <source>
        <dbReference type="EMBL" id="CAH2100741.1"/>
    </source>
</evidence>
<dbReference type="InterPro" id="IPR027806">
    <property type="entry name" value="HARBI1_dom"/>
</dbReference>
<feature type="domain" description="DDE Tnp4" evidence="9">
    <location>
        <begin position="295"/>
        <end position="427"/>
    </location>
</feature>
<gene>
    <name evidence="10" type="ORF">EEDITHA_LOCUS15567</name>
</gene>
<dbReference type="PANTHER" id="PTHR22930">
    <property type="match status" value="1"/>
</dbReference>
<keyword evidence="4" id="KW-0540">Nuclease</keyword>
<comment type="subcellular location">
    <subcellularLocation>
        <location evidence="2">Nucleus</location>
    </subcellularLocation>
</comment>
<evidence type="ECO:0000256" key="6">
    <source>
        <dbReference type="ARBA" id="ARBA00022801"/>
    </source>
</evidence>
<evidence type="ECO:0000313" key="11">
    <source>
        <dbReference type="Proteomes" id="UP001153954"/>
    </source>
</evidence>
<feature type="compositionally biased region" description="Acidic residues" evidence="8">
    <location>
        <begin position="491"/>
        <end position="511"/>
    </location>
</feature>
<feature type="compositionally biased region" description="Basic residues" evidence="8">
    <location>
        <begin position="550"/>
        <end position="566"/>
    </location>
</feature>
<protein>
    <recommendedName>
        <fullName evidence="9">DDE Tnp4 domain-containing protein</fullName>
    </recommendedName>
</protein>
<sequence>MSDADIVKNKFLTQNKPLRRFFQPGDVFILDRGFRDSLPLLRECGYSVQVPSSREEGESQLSTIEANYSRKVTICRWVVEVINGIFKQSFKLFRQEFFNRASFHIMQDFAIGAALINRFHPRILDRPDAGQILSVINEKMLILNTLADHVNELSLNRWRARFVNINVGSDNLIDFPRLTMDNLILIACGTYQIKQGRSYYGEHIRANDQVLANVKPIDQVLANLQYYGSGSFMRCVDDMSGLHKSTVCRIIHRVTRSIAKLRPSYINMPANNDERMAVATDFYKISRFPKVLGAIDCNHIQILSPSGENAEDFRNRKGTFSINVQVVGDAYLCIRNIVARWPGSAHDSHIFNSSNLKCRLESSEFDNFWLLGDSGYALRPYLLTPLNDPQTHAEKYCNESHICTRNAIERLFGLWKRRFPIIGTKIAQPQDSVQINEEIYEESNISTSNNMESTARTYLIDNYFNRTRIKYMATRRITRSVAALEELYHENEEDSVTENDSDTDEAVDAEEESSHDSETDADEEDAEEEAESEGEPLSGEEEAAAPRGAPPRKRGRPSYLHAKTRLSSRAGVAIS</sequence>
<feature type="region of interest" description="Disordered" evidence="8">
    <location>
        <begin position="489"/>
        <end position="575"/>
    </location>
</feature>
<keyword evidence="7" id="KW-0539">Nucleus</keyword>
<keyword evidence="5" id="KW-0479">Metal-binding</keyword>
<evidence type="ECO:0000256" key="7">
    <source>
        <dbReference type="ARBA" id="ARBA00023242"/>
    </source>
</evidence>
<dbReference type="InterPro" id="IPR045249">
    <property type="entry name" value="HARBI1-like"/>
</dbReference>
<evidence type="ECO:0000256" key="4">
    <source>
        <dbReference type="ARBA" id="ARBA00022722"/>
    </source>
</evidence>
<evidence type="ECO:0000256" key="3">
    <source>
        <dbReference type="ARBA" id="ARBA00006958"/>
    </source>
</evidence>
<dbReference type="GO" id="GO:0046872">
    <property type="term" value="F:metal ion binding"/>
    <property type="evidence" value="ECO:0007669"/>
    <property type="project" value="UniProtKB-KW"/>
</dbReference>
<evidence type="ECO:0000256" key="8">
    <source>
        <dbReference type="SAM" id="MobiDB-lite"/>
    </source>
</evidence>
<dbReference type="GO" id="GO:0016787">
    <property type="term" value="F:hydrolase activity"/>
    <property type="evidence" value="ECO:0007669"/>
    <property type="project" value="UniProtKB-KW"/>
</dbReference>
<dbReference type="Proteomes" id="UP001153954">
    <property type="component" value="Unassembled WGS sequence"/>
</dbReference>
<proteinExistence type="inferred from homology"/>
<keyword evidence="11" id="KW-1185">Reference proteome</keyword>
<comment type="cofactor">
    <cofactor evidence="1">
        <name>a divalent metal cation</name>
        <dbReference type="ChEBI" id="CHEBI:60240"/>
    </cofactor>
</comment>
<organism evidence="10 11">
    <name type="scientific">Euphydryas editha</name>
    <name type="common">Edith's checkerspot</name>
    <dbReference type="NCBI Taxonomy" id="104508"/>
    <lineage>
        <taxon>Eukaryota</taxon>
        <taxon>Metazoa</taxon>
        <taxon>Ecdysozoa</taxon>
        <taxon>Arthropoda</taxon>
        <taxon>Hexapoda</taxon>
        <taxon>Insecta</taxon>
        <taxon>Pterygota</taxon>
        <taxon>Neoptera</taxon>
        <taxon>Endopterygota</taxon>
        <taxon>Lepidoptera</taxon>
        <taxon>Glossata</taxon>
        <taxon>Ditrysia</taxon>
        <taxon>Papilionoidea</taxon>
        <taxon>Nymphalidae</taxon>
        <taxon>Nymphalinae</taxon>
        <taxon>Euphydryas</taxon>
    </lineage>
</organism>
<dbReference type="AlphaFoldDB" id="A0AAU9UMG3"/>
<dbReference type="GO" id="GO:0005634">
    <property type="term" value="C:nucleus"/>
    <property type="evidence" value="ECO:0007669"/>
    <property type="project" value="UniProtKB-SubCell"/>
</dbReference>
<dbReference type="EMBL" id="CAKOGL010000023">
    <property type="protein sequence ID" value="CAH2100741.1"/>
    <property type="molecule type" value="Genomic_DNA"/>
</dbReference>
<accession>A0AAU9UMG3</accession>
<dbReference type="GO" id="GO:0004518">
    <property type="term" value="F:nuclease activity"/>
    <property type="evidence" value="ECO:0007669"/>
    <property type="project" value="UniProtKB-KW"/>
</dbReference>
<keyword evidence="6" id="KW-0378">Hydrolase</keyword>
<dbReference type="Pfam" id="PF13359">
    <property type="entry name" value="DDE_Tnp_4"/>
    <property type="match status" value="2"/>
</dbReference>